<dbReference type="Proteomes" id="UP000294847">
    <property type="component" value="Chromosome 5"/>
</dbReference>
<evidence type="ECO:0008006" key="4">
    <source>
        <dbReference type="Google" id="ProtNLM"/>
    </source>
</evidence>
<dbReference type="AlphaFoldDB" id="A0A4P7NJY5"/>
<accession>A0A4P7NJY5</accession>
<dbReference type="EMBL" id="CP034208">
    <property type="protein sequence ID" value="QBZ62332.1"/>
    <property type="molecule type" value="Genomic_DNA"/>
</dbReference>
<keyword evidence="1" id="KW-0732">Signal</keyword>
<evidence type="ECO:0000313" key="3">
    <source>
        <dbReference type="Proteomes" id="UP000294847"/>
    </source>
</evidence>
<protein>
    <recommendedName>
        <fullName evidence="4">Secreted protein</fullName>
    </recommendedName>
</protein>
<evidence type="ECO:0000256" key="1">
    <source>
        <dbReference type="SAM" id="SignalP"/>
    </source>
</evidence>
<evidence type="ECO:0000313" key="2">
    <source>
        <dbReference type="EMBL" id="QBZ62332.1"/>
    </source>
</evidence>
<feature type="signal peptide" evidence="1">
    <location>
        <begin position="1"/>
        <end position="20"/>
    </location>
</feature>
<sequence length="146" mass="15856">MLPQTFLLVVAAARVASTLAIQSSQLSDLQPTPCTPSACGHNGSVVCYNDEQYCHAEADKPNYVGESLGLPCRNDTVSPKYPITKACEESKLAPYDKDKIPSECLNTLCAAMDGKAKGLWCLYFPEGWTGLQYKKLGMECDPSEGR</sequence>
<proteinExistence type="predicted"/>
<feature type="chain" id="PRO_5020353933" description="Secreted protein" evidence="1">
    <location>
        <begin position="21"/>
        <end position="146"/>
    </location>
</feature>
<name>A0A4P7NJY5_PYROR</name>
<organism evidence="2 3">
    <name type="scientific">Pyricularia oryzae</name>
    <name type="common">Rice blast fungus</name>
    <name type="synonym">Magnaporthe oryzae</name>
    <dbReference type="NCBI Taxonomy" id="318829"/>
    <lineage>
        <taxon>Eukaryota</taxon>
        <taxon>Fungi</taxon>
        <taxon>Dikarya</taxon>
        <taxon>Ascomycota</taxon>
        <taxon>Pezizomycotina</taxon>
        <taxon>Sordariomycetes</taxon>
        <taxon>Sordariomycetidae</taxon>
        <taxon>Magnaporthales</taxon>
        <taxon>Pyriculariaceae</taxon>
        <taxon>Pyricularia</taxon>
    </lineage>
</organism>
<gene>
    <name evidence="2" type="ORF">PoMZ_11212</name>
</gene>
<reference evidence="2 3" key="1">
    <citation type="journal article" date="2019" name="Mol. Biol. Evol.">
        <title>Blast fungal genomes show frequent chromosomal changes, gene gains and losses, and effector gene turnover.</title>
        <authorList>
            <person name="Gomez Luciano L.B."/>
            <person name="Jason Tsai I."/>
            <person name="Chuma I."/>
            <person name="Tosa Y."/>
            <person name="Chen Y.H."/>
            <person name="Li J.Y."/>
            <person name="Li M.Y."/>
            <person name="Jade Lu M.Y."/>
            <person name="Nakayashiki H."/>
            <person name="Li W.H."/>
        </authorList>
    </citation>
    <scope>NUCLEOTIDE SEQUENCE [LARGE SCALE GENOMIC DNA]</scope>
    <source>
        <strain evidence="2">MZ5-1-6</strain>
    </source>
</reference>